<gene>
    <name evidence="2" type="ORF">PSYICH_LOCUS6085</name>
</gene>
<feature type="signal peptide" evidence="1">
    <location>
        <begin position="1"/>
        <end position="25"/>
    </location>
</feature>
<evidence type="ECO:0000313" key="3">
    <source>
        <dbReference type="Proteomes" id="UP001153636"/>
    </source>
</evidence>
<dbReference type="EMBL" id="OV651830">
    <property type="protein sequence ID" value="CAH1104852.1"/>
    <property type="molecule type" value="Genomic_DNA"/>
</dbReference>
<sequence length="227" mass="25792">MFRMSSLYIAALIFVIIGHVNLVKSSENFNVFDKIKSGFKMAGELFSSDHASKVANLVSNALGGKTNHEKTEEKSNIFSGFLRLFGFESRQISAITVNAIILIAQLIGSTLSPKQKYKQIEEDKPFDWMMKNDMISEIVEETKDENLSNNIIDYVAERSLDEETGCVQLLLCKIKPFIAEMQRAIKERGRGIVKGYRVLFEYFPNASVVAENGDKCERKYYYCKIPL</sequence>
<evidence type="ECO:0000256" key="1">
    <source>
        <dbReference type="SAM" id="SignalP"/>
    </source>
</evidence>
<dbReference type="OrthoDB" id="6575720at2759"/>
<accession>A0A9P0CUD3</accession>
<keyword evidence="3" id="KW-1185">Reference proteome</keyword>
<feature type="chain" id="PRO_5040481915" evidence="1">
    <location>
        <begin position="26"/>
        <end position="227"/>
    </location>
</feature>
<reference evidence="2" key="1">
    <citation type="submission" date="2022-01" db="EMBL/GenBank/DDBJ databases">
        <authorList>
            <person name="King R."/>
        </authorList>
    </citation>
    <scope>NUCLEOTIDE SEQUENCE</scope>
</reference>
<proteinExistence type="predicted"/>
<name>A0A9P0CUD3_9CUCU</name>
<protein>
    <submittedName>
        <fullName evidence="2">Uncharacterized protein</fullName>
    </submittedName>
</protein>
<dbReference type="Proteomes" id="UP001153636">
    <property type="component" value="Chromosome 18"/>
</dbReference>
<keyword evidence="1" id="KW-0732">Signal</keyword>
<dbReference type="AlphaFoldDB" id="A0A9P0CUD3"/>
<evidence type="ECO:0000313" key="2">
    <source>
        <dbReference type="EMBL" id="CAH1104852.1"/>
    </source>
</evidence>
<organism evidence="2 3">
    <name type="scientific">Psylliodes chrysocephalus</name>
    <dbReference type="NCBI Taxonomy" id="3402493"/>
    <lineage>
        <taxon>Eukaryota</taxon>
        <taxon>Metazoa</taxon>
        <taxon>Ecdysozoa</taxon>
        <taxon>Arthropoda</taxon>
        <taxon>Hexapoda</taxon>
        <taxon>Insecta</taxon>
        <taxon>Pterygota</taxon>
        <taxon>Neoptera</taxon>
        <taxon>Endopterygota</taxon>
        <taxon>Coleoptera</taxon>
        <taxon>Polyphaga</taxon>
        <taxon>Cucujiformia</taxon>
        <taxon>Chrysomeloidea</taxon>
        <taxon>Chrysomelidae</taxon>
        <taxon>Galerucinae</taxon>
        <taxon>Alticini</taxon>
        <taxon>Psylliodes</taxon>
    </lineage>
</organism>